<evidence type="ECO:0000259" key="7">
    <source>
        <dbReference type="PROSITE" id="PS51186"/>
    </source>
</evidence>
<feature type="domain" description="N-acetyltransferase" evidence="7">
    <location>
        <begin position="2"/>
        <end position="147"/>
    </location>
</feature>
<dbReference type="SUPFAM" id="SSF55729">
    <property type="entry name" value="Acyl-CoA N-acyltransferases (Nat)"/>
    <property type="match status" value="1"/>
</dbReference>
<comment type="subcellular location">
    <subcellularLocation>
        <location evidence="5 6">Cytoplasm</location>
    </subcellularLocation>
</comment>
<name>A0A1N7NGV5_9GAMM</name>
<feature type="binding site" evidence="5">
    <location>
        <position position="108"/>
    </location>
    <ligand>
        <name>acetyl-CoA</name>
        <dbReference type="ChEBI" id="CHEBI:57288"/>
    </ligand>
</feature>
<dbReference type="PROSITE" id="PS51186">
    <property type="entry name" value="GNAT"/>
    <property type="match status" value="1"/>
</dbReference>
<dbReference type="Pfam" id="PF00583">
    <property type="entry name" value="Acetyltransf_1"/>
    <property type="match status" value="1"/>
</dbReference>
<keyword evidence="9" id="KW-1185">Reference proteome</keyword>
<reference evidence="9" key="1">
    <citation type="submission" date="2017-01" db="EMBL/GenBank/DDBJ databases">
        <authorList>
            <person name="Varghese N."/>
            <person name="Submissions S."/>
        </authorList>
    </citation>
    <scope>NUCLEOTIDE SEQUENCE [LARGE SCALE GENOMIC DNA]</scope>
    <source>
        <strain evidence="9">DSM 24913</strain>
    </source>
</reference>
<dbReference type="InterPro" id="IPR016181">
    <property type="entry name" value="Acyl_CoA_acyltransferase"/>
</dbReference>
<dbReference type="RefSeq" id="WP_076516267.1">
    <property type="nucleotide sequence ID" value="NZ_FTOH01000007.1"/>
</dbReference>
<dbReference type="Gene3D" id="3.40.630.30">
    <property type="match status" value="1"/>
</dbReference>
<evidence type="ECO:0000256" key="4">
    <source>
        <dbReference type="ARBA" id="ARBA00023315"/>
    </source>
</evidence>
<dbReference type="PANTHER" id="PTHR43420">
    <property type="entry name" value="ACETYLTRANSFERASE"/>
    <property type="match status" value="1"/>
</dbReference>
<dbReference type="Proteomes" id="UP000185639">
    <property type="component" value="Unassembled WGS sequence"/>
</dbReference>
<dbReference type="InterPro" id="IPR006464">
    <property type="entry name" value="AcTrfase_RimI/Ard1"/>
</dbReference>
<keyword evidence="8" id="KW-0687">Ribonucleoprotein</keyword>
<comment type="caution">
    <text evidence="5">Lacks conserved residue(s) required for the propagation of feature annotation.</text>
</comment>
<protein>
    <recommendedName>
        <fullName evidence="5 6">[Ribosomal protein bS18]-alanine N-acetyltransferase</fullName>
        <ecNumber evidence="5 6">2.3.1.266</ecNumber>
    </recommendedName>
</protein>
<dbReference type="GO" id="GO:0005737">
    <property type="term" value="C:cytoplasm"/>
    <property type="evidence" value="ECO:0007669"/>
    <property type="project" value="UniProtKB-SubCell"/>
</dbReference>
<dbReference type="GO" id="GO:0005840">
    <property type="term" value="C:ribosome"/>
    <property type="evidence" value="ECO:0007669"/>
    <property type="project" value="UniProtKB-KW"/>
</dbReference>
<sequence>MTDIRVGGIEDLDTVMEIEQAAHQYPWSEKIMTRYLRKPDSVWVLEVDGEHSAHAVISAVADEAELLMISVRPEMQGRGYGKALLARVSQWLQEKGIISFFLEVRESNESAIGLYESLGFNEVGRRPGYYPHPDGREDALIYSLELCD</sequence>
<comment type="function">
    <text evidence="5 6">Acetylates the N-terminal alanine of ribosomal protein bS18.</text>
</comment>
<evidence type="ECO:0000256" key="2">
    <source>
        <dbReference type="ARBA" id="ARBA00022490"/>
    </source>
</evidence>
<dbReference type="EMBL" id="FTOH01000007">
    <property type="protein sequence ID" value="SIS97566.1"/>
    <property type="molecule type" value="Genomic_DNA"/>
</dbReference>
<keyword evidence="2 5" id="KW-0963">Cytoplasm</keyword>
<evidence type="ECO:0000313" key="8">
    <source>
        <dbReference type="EMBL" id="SIS97566.1"/>
    </source>
</evidence>
<dbReference type="AlphaFoldDB" id="A0A1N7NGV5"/>
<dbReference type="InterPro" id="IPR000182">
    <property type="entry name" value="GNAT_dom"/>
</dbReference>
<gene>
    <name evidence="5" type="primary">rimI</name>
    <name evidence="8" type="ORF">SAMN05421686_1079</name>
</gene>
<dbReference type="EC" id="2.3.1.266" evidence="5 6"/>
<evidence type="ECO:0000313" key="9">
    <source>
        <dbReference type="Proteomes" id="UP000185639"/>
    </source>
</evidence>
<dbReference type="PANTHER" id="PTHR43420:SF51">
    <property type="entry name" value="PEPTIDYL-LYSINE N-ACETYLTRANSFERASE YIAC"/>
    <property type="match status" value="1"/>
</dbReference>
<dbReference type="InterPro" id="IPR043690">
    <property type="entry name" value="RimI"/>
</dbReference>
<feature type="active site" description="Proton donor" evidence="5">
    <location>
        <position position="115"/>
    </location>
</feature>
<dbReference type="NCBIfam" id="TIGR01575">
    <property type="entry name" value="rimI"/>
    <property type="match status" value="1"/>
</dbReference>
<evidence type="ECO:0000256" key="5">
    <source>
        <dbReference type="HAMAP-Rule" id="MF_02210"/>
    </source>
</evidence>
<dbReference type="InterPro" id="IPR050680">
    <property type="entry name" value="YpeA/RimI_acetyltransf"/>
</dbReference>
<comment type="similarity">
    <text evidence="1 5 6">Belongs to the acetyltransferase family. RimI subfamily.</text>
</comment>
<feature type="active site" description="Proton acceptor" evidence="5">
    <location>
        <position position="103"/>
    </location>
</feature>
<keyword evidence="3 5" id="KW-0808">Transferase</keyword>
<organism evidence="8 9">
    <name type="scientific">Thalassolituus maritimus</name>
    <dbReference type="NCBI Taxonomy" id="484498"/>
    <lineage>
        <taxon>Bacteria</taxon>
        <taxon>Pseudomonadati</taxon>
        <taxon>Pseudomonadota</taxon>
        <taxon>Gammaproteobacteria</taxon>
        <taxon>Oceanospirillales</taxon>
        <taxon>Oceanospirillaceae</taxon>
        <taxon>Thalassolituus</taxon>
    </lineage>
</organism>
<keyword evidence="8" id="KW-0689">Ribosomal protein</keyword>
<dbReference type="OrthoDB" id="9796919at2"/>
<proteinExistence type="inferred from homology"/>
<evidence type="ECO:0000256" key="1">
    <source>
        <dbReference type="ARBA" id="ARBA00005395"/>
    </source>
</evidence>
<dbReference type="GO" id="GO:0008999">
    <property type="term" value="F:protein-N-terminal-alanine acetyltransferase activity"/>
    <property type="evidence" value="ECO:0007669"/>
    <property type="project" value="UniProtKB-UniRule"/>
</dbReference>
<dbReference type="CDD" id="cd04301">
    <property type="entry name" value="NAT_SF"/>
    <property type="match status" value="1"/>
</dbReference>
<evidence type="ECO:0000256" key="6">
    <source>
        <dbReference type="RuleBase" id="RU363094"/>
    </source>
</evidence>
<keyword evidence="4 5" id="KW-0012">Acyltransferase</keyword>
<evidence type="ECO:0000256" key="3">
    <source>
        <dbReference type="ARBA" id="ARBA00022679"/>
    </source>
</evidence>
<comment type="catalytic activity">
    <reaction evidence="5 6">
        <text>N-terminal L-alanyl-[ribosomal protein bS18] + acetyl-CoA = N-terminal N(alpha)-acetyl-L-alanyl-[ribosomal protein bS18] + CoA + H(+)</text>
        <dbReference type="Rhea" id="RHEA:43756"/>
        <dbReference type="Rhea" id="RHEA-COMP:10676"/>
        <dbReference type="Rhea" id="RHEA-COMP:10677"/>
        <dbReference type="ChEBI" id="CHEBI:15378"/>
        <dbReference type="ChEBI" id="CHEBI:57287"/>
        <dbReference type="ChEBI" id="CHEBI:57288"/>
        <dbReference type="ChEBI" id="CHEBI:64718"/>
        <dbReference type="ChEBI" id="CHEBI:83683"/>
        <dbReference type="EC" id="2.3.1.266"/>
    </reaction>
</comment>
<dbReference type="HAMAP" id="MF_02210">
    <property type="entry name" value="RimI"/>
    <property type="match status" value="1"/>
</dbReference>
<accession>A0A1N7NGV5</accession>
<dbReference type="STRING" id="484498.SAMN05421686_1079"/>